<dbReference type="InterPro" id="IPR025645">
    <property type="entry name" value="DUF4349"/>
</dbReference>
<keyword evidence="2" id="KW-0472">Membrane</keyword>
<name>A0A927UCE8_9FIRM</name>
<evidence type="ECO:0000256" key="3">
    <source>
        <dbReference type="SAM" id="SignalP"/>
    </source>
</evidence>
<sequence length="317" mass="35253">MKRRLLAVIISCMVLATTACGGTSSADSAATLEGATNSFMAKDAVGFEETAAESYDMDTNTTTDAGGEEVDLSEYDTSRKLVYNSNIRLETKKFDDDLARVKALVTENGGYLENNSTYGNAEYGSRSASMIARIPADKYQAFMSSVGDVGSVTSKSESVDDITSSYVDVQARLKSLNTKLARLQELEANAENVTELLEIEDRINDVQYQIESYTAQKKAYDDQIDYSTVSIDIDEVVTYSEVKADNAWNRFKEAFGDSFTGFVAFLQWLVIAIIYMLPYIIIIVLVLFIIIKIRRKKGKAPLFKRKKKDVGKEKNEQ</sequence>
<accession>A0A927UCE8</accession>
<comment type="caution">
    <text evidence="5">The sequence shown here is derived from an EMBL/GenBank/DDBJ whole genome shotgun (WGS) entry which is preliminary data.</text>
</comment>
<gene>
    <name evidence="5" type="ORF">E7272_08420</name>
</gene>
<feature type="chain" id="PRO_5038821206" evidence="3">
    <location>
        <begin position="22"/>
        <end position="317"/>
    </location>
</feature>
<keyword evidence="2" id="KW-0812">Transmembrane</keyword>
<evidence type="ECO:0000256" key="1">
    <source>
        <dbReference type="SAM" id="Coils"/>
    </source>
</evidence>
<dbReference type="AlphaFoldDB" id="A0A927UCE8"/>
<keyword evidence="2" id="KW-1133">Transmembrane helix</keyword>
<evidence type="ECO:0000313" key="6">
    <source>
        <dbReference type="Proteomes" id="UP000766246"/>
    </source>
</evidence>
<evidence type="ECO:0000256" key="2">
    <source>
        <dbReference type="SAM" id="Phobius"/>
    </source>
</evidence>
<keyword evidence="1" id="KW-0175">Coiled coil</keyword>
<proteinExistence type="predicted"/>
<keyword evidence="3" id="KW-0732">Signal</keyword>
<reference evidence="5" key="1">
    <citation type="submission" date="2019-04" db="EMBL/GenBank/DDBJ databases">
        <title>Evolution of Biomass-Degrading Anaerobic Consortia Revealed by Metagenomics.</title>
        <authorList>
            <person name="Peng X."/>
        </authorList>
    </citation>
    <scope>NUCLEOTIDE SEQUENCE</scope>
    <source>
        <strain evidence="5">SIG311</strain>
    </source>
</reference>
<feature type="transmembrane region" description="Helical" evidence="2">
    <location>
        <begin position="265"/>
        <end position="291"/>
    </location>
</feature>
<feature type="signal peptide" evidence="3">
    <location>
        <begin position="1"/>
        <end position="21"/>
    </location>
</feature>
<dbReference type="Proteomes" id="UP000766246">
    <property type="component" value="Unassembled WGS sequence"/>
</dbReference>
<evidence type="ECO:0000313" key="5">
    <source>
        <dbReference type="EMBL" id="MBE5919855.1"/>
    </source>
</evidence>
<dbReference type="Pfam" id="PF14257">
    <property type="entry name" value="DUF4349"/>
    <property type="match status" value="1"/>
</dbReference>
<protein>
    <submittedName>
        <fullName evidence="5">DUF4349 domain-containing protein</fullName>
    </submittedName>
</protein>
<evidence type="ECO:0000259" key="4">
    <source>
        <dbReference type="Pfam" id="PF14257"/>
    </source>
</evidence>
<dbReference type="PROSITE" id="PS51257">
    <property type="entry name" value="PROKAR_LIPOPROTEIN"/>
    <property type="match status" value="1"/>
</dbReference>
<organism evidence="5 6">
    <name type="scientific">Pseudobutyrivibrio ruminis</name>
    <dbReference type="NCBI Taxonomy" id="46206"/>
    <lineage>
        <taxon>Bacteria</taxon>
        <taxon>Bacillati</taxon>
        <taxon>Bacillota</taxon>
        <taxon>Clostridia</taxon>
        <taxon>Lachnospirales</taxon>
        <taxon>Lachnospiraceae</taxon>
        <taxon>Pseudobutyrivibrio</taxon>
    </lineage>
</organism>
<dbReference type="EMBL" id="SVER01000019">
    <property type="protein sequence ID" value="MBE5919855.1"/>
    <property type="molecule type" value="Genomic_DNA"/>
</dbReference>
<feature type="domain" description="DUF4349" evidence="4">
    <location>
        <begin position="79"/>
        <end position="290"/>
    </location>
</feature>
<feature type="coiled-coil region" evidence="1">
    <location>
        <begin position="166"/>
        <end position="216"/>
    </location>
</feature>